<dbReference type="GO" id="GO:0008654">
    <property type="term" value="P:phospholipid biosynthetic process"/>
    <property type="evidence" value="ECO:0007669"/>
    <property type="project" value="UniProtKB-KW"/>
</dbReference>
<accession>L8N507</accession>
<dbReference type="Proteomes" id="UP000011201">
    <property type="component" value="Unassembled WGS sequence"/>
</dbReference>
<comment type="function">
    <text evidence="11">Catalyzes the reduction of the glycolytic intermediate dihydroxyacetone phosphate (DHAP) to sn-glycerol 3-phosphate (G3P), the key precursor for phospholipid synthesis.</text>
</comment>
<evidence type="ECO:0000256" key="8">
    <source>
        <dbReference type="ARBA" id="ARBA00023098"/>
    </source>
</evidence>
<dbReference type="NCBIfam" id="NF011212">
    <property type="entry name" value="PRK14619.1"/>
    <property type="match status" value="1"/>
</dbReference>
<feature type="binding site" evidence="11">
    <location>
        <position position="134"/>
    </location>
    <ligand>
        <name>NADPH</name>
        <dbReference type="ChEBI" id="CHEBI:57783"/>
    </ligand>
</feature>
<feature type="binding site" evidence="11">
    <location>
        <position position="102"/>
    </location>
    <ligand>
        <name>NADPH</name>
        <dbReference type="ChEBI" id="CHEBI:57783"/>
    </ligand>
</feature>
<evidence type="ECO:0000256" key="4">
    <source>
        <dbReference type="ARBA" id="ARBA00022741"/>
    </source>
</evidence>
<dbReference type="PANTHER" id="PTHR11728">
    <property type="entry name" value="GLYCEROL-3-PHOSPHATE DEHYDROGENASE"/>
    <property type="match status" value="1"/>
</dbReference>
<feature type="binding site" evidence="13">
    <location>
        <position position="102"/>
    </location>
    <ligand>
        <name>substrate</name>
    </ligand>
</feature>
<keyword evidence="5 11" id="KW-0521">NADP</keyword>
<evidence type="ECO:0000259" key="16">
    <source>
        <dbReference type="Pfam" id="PF07479"/>
    </source>
</evidence>
<evidence type="ECO:0000259" key="15">
    <source>
        <dbReference type="Pfam" id="PF01210"/>
    </source>
</evidence>
<keyword evidence="3 11" id="KW-0444">Lipid biosynthesis</keyword>
<dbReference type="GO" id="GO:0005975">
    <property type="term" value="P:carbohydrate metabolic process"/>
    <property type="evidence" value="ECO:0007669"/>
    <property type="project" value="InterPro"/>
</dbReference>
<feature type="binding site" evidence="11">
    <location>
        <position position="250"/>
    </location>
    <ligand>
        <name>sn-glycerol 3-phosphate</name>
        <dbReference type="ChEBI" id="CHEBI:57597"/>
    </ligand>
</feature>
<dbReference type="GO" id="GO:0006650">
    <property type="term" value="P:glycerophospholipid metabolic process"/>
    <property type="evidence" value="ECO:0007669"/>
    <property type="project" value="UniProtKB-UniRule"/>
</dbReference>
<evidence type="ECO:0000256" key="5">
    <source>
        <dbReference type="ARBA" id="ARBA00022857"/>
    </source>
</evidence>
<dbReference type="GO" id="GO:0005829">
    <property type="term" value="C:cytosol"/>
    <property type="evidence" value="ECO:0007669"/>
    <property type="project" value="TreeGrafter"/>
</dbReference>
<gene>
    <name evidence="11" type="primary">gpsA</name>
    <name evidence="17" type="ORF">Pse7429DRAFT_1081</name>
</gene>
<comment type="catalytic activity">
    <reaction evidence="11">
        <text>sn-glycerol 3-phosphate + NADP(+) = dihydroxyacetone phosphate + NADPH + H(+)</text>
        <dbReference type="Rhea" id="RHEA:11096"/>
        <dbReference type="ChEBI" id="CHEBI:15378"/>
        <dbReference type="ChEBI" id="CHEBI:57597"/>
        <dbReference type="ChEBI" id="CHEBI:57642"/>
        <dbReference type="ChEBI" id="CHEBI:57783"/>
        <dbReference type="ChEBI" id="CHEBI:58349"/>
        <dbReference type="EC" id="1.1.1.94"/>
    </reaction>
</comment>
<dbReference type="HAMAP" id="MF_00394">
    <property type="entry name" value="NAD_Glyc3P_dehydrog"/>
    <property type="match status" value="1"/>
</dbReference>
<dbReference type="GO" id="GO:0051287">
    <property type="term" value="F:NAD binding"/>
    <property type="evidence" value="ECO:0007669"/>
    <property type="project" value="InterPro"/>
</dbReference>
<feature type="binding site" evidence="11">
    <location>
        <position position="34"/>
    </location>
    <ligand>
        <name>NADPH</name>
        <dbReference type="ChEBI" id="CHEBI:57783"/>
    </ligand>
</feature>
<evidence type="ECO:0000256" key="1">
    <source>
        <dbReference type="ARBA" id="ARBA00011009"/>
    </source>
</evidence>
<comment type="caution">
    <text evidence="17">The sequence shown here is derived from an EMBL/GenBank/DDBJ whole genome shotgun (WGS) entry which is preliminary data.</text>
</comment>
<dbReference type="Gene3D" id="3.40.50.720">
    <property type="entry name" value="NAD(P)-binding Rossmann-like Domain"/>
    <property type="match status" value="2"/>
</dbReference>
<dbReference type="FunFam" id="3.40.50.720:FF:001174">
    <property type="entry name" value="Glycerol-3-phosphate dehydrogenase [NAD(P)+]"/>
    <property type="match status" value="1"/>
</dbReference>
<dbReference type="Pfam" id="PF07479">
    <property type="entry name" value="NAD_Gly3P_dh_C"/>
    <property type="match status" value="1"/>
</dbReference>
<dbReference type="SUPFAM" id="SSF48179">
    <property type="entry name" value="6-phosphogluconate dehydrogenase C-terminal domain-like"/>
    <property type="match status" value="1"/>
</dbReference>
<dbReference type="InterPro" id="IPR006168">
    <property type="entry name" value="G3P_DH_NAD-dep"/>
</dbReference>
<dbReference type="PANTHER" id="PTHR11728:SF1">
    <property type="entry name" value="GLYCEROL-3-PHOSPHATE DEHYDROGENASE [NAD(+)] 2, CHLOROPLASTIC"/>
    <property type="match status" value="1"/>
</dbReference>
<organism evidence="17 18">
    <name type="scientific">Pseudanabaena biceps PCC 7429</name>
    <dbReference type="NCBI Taxonomy" id="927668"/>
    <lineage>
        <taxon>Bacteria</taxon>
        <taxon>Bacillati</taxon>
        <taxon>Cyanobacteriota</taxon>
        <taxon>Cyanophyceae</taxon>
        <taxon>Pseudanabaenales</taxon>
        <taxon>Pseudanabaenaceae</taxon>
        <taxon>Pseudanabaena</taxon>
    </lineage>
</organism>
<evidence type="ECO:0000256" key="3">
    <source>
        <dbReference type="ARBA" id="ARBA00022516"/>
    </source>
</evidence>
<dbReference type="InterPro" id="IPR011128">
    <property type="entry name" value="G3P_DH_NAD-dep_N"/>
</dbReference>
<evidence type="ECO:0000256" key="7">
    <source>
        <dbReference type="ARBA" id="ARBA00023027"/>
    </source>
</evidence>
<evidence type="ECO:0000313" key="17">
    <source>
        <dbReference type="EMBL" id="ELS33760.1"/>
    </source>
</evidence>
<evidence type="ECO:0000256" key="14">
    <source>
        <dbReference type="PIRSR" id="PIRSR000114-3"/>
    </source>
</evidence>
<feature type="binding site" evidence="14">
    <location>
        <position position="249"/>
    </location>
    <ligand>
        <name>NAD(+)</name>
        <dbReference type="ChEBI" id="CHEBI:57540"/>
    </ligand>
</feature>
<evidence type="ECO:0000256" key="11">
    <source>
        <dbReference type="HAMAP-Rule" id="MF_00394"/>
    </source>
</evidence>
<evidence type="ECO:0000313" key="18">
    <source>
        <dbReference type="Proteomes" id="UP000011201"/>
    </source>
</evidence>
<comment type="pathway">
    <text evidence="11">Membrane lipid metabolism; glycerophospholipid metabolism.</text>
</comment>
<dbReference type="UniPathway" id="UPA00940"/>
<keyword evidence="10 11" id="KW-1208">Phospholipid metabolism</keyword>
<comment type="subcellular location">
    <subcellularLocation>
        <location evidence="11">Cytoplasm</location>
    </subcellularLocation>
</comment>
<evidence type="ECO:0000256" key="10">
    <source>
        <dbReference type="ARBA" id="ARBA00023264"/>
    </source>
</evidence>
<comment type="catalytic activity">
    <reaction evidence="11">
        <text>sn-glycerol 3-phosphate + NAD(+) = dihydroxyacetone phosphate + NADH + H(+)</text>
        <dbReference type="Rhea" id="RHEA:11092"/>
        <dbReference type="ChEBI" id="CHEBI:15378"/>
        <dbReference type="ChEBI" id="CHEBI:57540"/>
        <dbReference type="ChEBI" id="CHEBI:57597"/>
        <dbReference type="ChEBI" id="CHEBI:57642"/>
        <dbReference type="ChEBI" id="CHEBI:57945"/>
        <dbReference type="EC" id="1.1.1.94"/>
    </reaction>
</comment>
<dbReference type="NCBIfam" id="NF000940">
    <property type="entry name" value="PRK00094.1-2"/>
    <property type="match status" value="1"/>
</dbReference>
<dbReference type="Gene3D" id="1.10.1040.10">
    <property type="entry name" value="N-(1-d-carboxylethyl)-l-norvaline Dehydrogenase, domain 2"/>
    <property type="match status" value="1"/>
</dbReference>
<feature type="binding site" evidence="11">
    <location>
        <position position="54"/>
    </location>
    <ligand>
        <name>NADPH</name>
        <dbReference type="ChEBI" id="CHEBI:57783"/>
    </ligand>
</feature>
<dbReference type="InterPro" id="IPR008927">
    <property type="entry name" value="6-PGluconate_DH-like_C_sf"/>
</dbReference>
<comment type="caution">
    <text evidence="11">Lacks conserved residue(s) required for the propagation of feature annotation.</text>
</comment>
<dbReference type="NCBIfam" id="NF000942">
    <property type="entry name" value="PRK00094.1-4"/>
    <property type="match status" value="1"/>
</dbReference>
<comment type="similarity">
    <text evidence="1 11">Belongs to the NAD-dependent glycerol-3-phosphate dehydrogenase family.</text>
</comment>
<dbReference type="GO" id="GO:0141152">
    <property type="term" value="F:glycerol-3-phosphate dehydrogenase (NAD+) activity"/>
    <property type="evidence" value="ECO:0007669"/>
    <property type="project" value="RHEA"/>
</dbReference>
<feature type="binding site" evidence="11">
    <location>
        <position position="102"/>
    </location>
    <ligand>
        <name>sn-glycerol 3-phosphate</name>
        <dbReference type="ChEBI" id="CHEBI:57597"/>
    </ligand>
</feature>
<feature type="binding site" evidence="11">
    <location>
        <position position="249"/>
    </location>
    <ligand>
        <name>sn-glycerol 3-phosphate</name>
        <dbReference type="ChEBI" id="CHEBI:57597"/>
    </ligand>
</feature>
<dbReference type="InterPro" id="IPR036291">
    <property type="entry name" value="NAD(P)-bd_dom_sf"/>
</dbReference>
<feature type="binding site" evidence="11">
    <location>
        <position position="185"/>
    </location>
    <ligand>
        <name>sn-glycerol 3-phosphate</name>
        <dbReference type="ChEBI" id="CHEBI:57597"/>
    </ligand>
</feature>
<proteinExistence type="inferred from homology"/>
<dbReference type="Pfam" id="PF01210">
    <property type="entry name" value="NAD_Gly3P_dh_N"/>
    <property type="match status" value="1"/>
</dbReference>
<reference evidence="17 18" key="1">
    <citation type="journal article" date="2013" name="Proc. Natl. Acad. Sci. U.S.A.">
        <title>Improving the coverage of the cyanobacterial phylum using diversity-driven genome sequencing.</title>
        <authorList>
            <person name="Shih P.M."/>
            <person name="Wu D."/>
            <person name="Latifi A."/>
            <person name="Axen S.D."/>
            <person name="Fewer D.P."/>
            <person name="Talla E."/>
            <person name="Calteau A."/>
            <person name="Cai F."/>
            <person name="Tandeau de Marsac N."/>
            <person name="Rippka R."/>
            <person name="Herdman M."/>
            <person name="Sivonen K."/>
            <person name="Coursin T."/>
            <person name="Laurent T."/>
            <person name="Goodwin L."/>
            <person name="Nolan M."/>
            <person name="Davenport K.W."/>
            <person name="Han C.S."/>
            <person name="Rubin E.M."/>
            <person name="Eisen J.A."/>
            <person name="Woyke T."/>
            <person name="Gugger M."/>
            <person name="Kerfeld C.A."/>
        </authorList>
    </citation>
    <scope>NUCLEOTIDE SEQUENCE [LARGE SCALE GENOMIC DNA]</scope>
    <source>
        <strain evidence="17 18">PCC 7429</strain>
    </source>
</reference>
<evidence type="ECO:0000256" key="9">
    <source>
        <dbReference type="ARBA" id="ARBA00023209"/>
    </source>
</evidence>
<dbReference type="PROSITE" id="PS00957">
    <property type="entry name" value="NAD_G3PDH"/>
    <property type="match status" value="1"/>
</dbReference>
<dbReference type="SUPFAM" id="SSF51735">
    <property type="entry name" value="NAD(P)-binding Rossmann-fold domains"/>
    <property type="match status" value="1"/>
</dbReference>
<dbReference type="GO" id="GO:0046168">
    <property type="term" value="P:glycerol-3-phosphate catabolic process"/>
    <property type="evidence" value="ECO:0007669"/>
    <property type="project" value="InterPro"/>
</dbReference>
<keyword evidence="8 11" id="KW-0443">Lipid metabolism</keyword>
<sequence>MVQTGYSPLGLTKIIMQNMKSDLKNVTIIGSGAWGSALADLVQRNDCHVQIWSRQSQSSLAALVSNSDAIISAVSIKGVRTIAEKLQTAKLLPHAVLVSATKGLEPTTGKTPSQIWQSLVPNHPLVVLSGPNLSKEIMEGKPAATVVASYNDDAAQFIQNIFASRNFRVYTNSDPIGVELGGTLKNVIAIAVGACDGLNLGTNAKSALIARSLIEIIRVGVYFGAQPETFWGLSGLGDLLATCNSNLSRNYQVGYAIAQGLSLDEAIAQVQGTAEGVNTANVLIEISDREKISVPVSRYVYRLLKGEITLQQAVEGLMERDLKPENLENLEL</sequence>
<keyword evidence="18" id="KW-1185">Reference proteome</keyword>
<feature type="domain" description="Glycerol-3-phosphate dehydrogenase NAD-dependent N-terminal" evidence="15">
    <location>
        <begin position="57"/>
        <end position="154"/>
    </location>
</feature>
<protein>
    <recommendedName>
        <fullName evidence="11">Glycerol-3-phosphate dehydrogenase [NAD(P)+]</fullName>
        <ecNumber evidence="11">1.1.1.94</ecNumber>
    </recommendedName>
    <alternativeName>
        <fullName evidence="11">NAD(P)(+)-dependent glycerol-3-phosphate dehydrogenase</fullName>
    </alternativeName>
    <alternativeName>
        <fullName evidence="11">NAD(P)H-dependent dihydroxyacetone-phosphate reductase</fullName>
    </alternativeName>
</protein>
<dbReference type="FunFam" id="1.10.1040.10:FF:000001">
    <property type="entry name" value="Glycerol-3-phosphate dehydrogenase [NAD(P)+]"/>
    <property type="match status" value="1"/>
</dbReference>
<feature type="binding site" evidence="11">
    <location>
        <position position="238"/>
    </location>
    <ligand>
        <name>sn-glycerol 3-phosphate</name>
        <dbReference type="ChEBI" id="CHEBI:57597"/>
    </ligand>
</feature>
<evidence type="ECO:0000256" key="2">
    <source>
        <dbReference type="ARBA" id="ARBA00022490"/>
    </source>
</evidence>
<feature type="binding site" evidence="11">
    <location>
        <position position="275"/>
    </location>
    <ligand>
        <name>NADPH</name>
        <dbReference type="ChEBI" id="CHEBI:57783"/>
    </ligand>
</feature>
<evidence type="ECO:0000256" key="6">
    <source>
        <dbReference type="ARBA" id="ARBA00023002"/>
    </source>
</evidence>
<dbReference type="EMBL" id="ALWB01000030">
    <property type="protein sequence ID" value="ELS33760.1"/>
    <property type="molecule type" value="Genomic_DNA"/>
</dbReference>
<keyword evidence="6 11" id="KW-0560">Oxidoreductase</keyword>
<evidence type="ECO:0000256" key="12">
    <source>
        <dbReference type="PIRSR" id="PIRSR000114-1"/>
    </source>
</evidence>
<feature type="binding site" evidence="14">
    <location>
        <begin position="30"/>
        <end position="35"/>
    </location>
    <ligand>
        <name>NAD(+)</name>
        <dbReference type="ChEBI" id="CHEBI:57540"/>
    </ligand>
</feature>
<name>L8N507_9CYAN</name>
<dbReference type="EC" id="1.1.1.94" evidence="11"/>
<feature type="domain" description="Glycerol-3-phosphate dehydrogenase NAD-dependent C-terminal" evidence="16">
    <location>
        <begin position="174"/>
        <end position="315"/>
    </location>
</feature>
<keyword evidence="4 11" id="KW-0547">Nucleotide-binding</keyword>
<feature type="binding site" evidence="11">
    <location>
        <position position="248"/>
    </location>
    <ligand>
        <name>sn-glycerol 3-phosphate</name>
        <dbReference type="ChEBI" id="CHEBI:57597"/>
    </ligand>
</feature>
<keyword evidence="2 11" id="KW-0963">Cytoplasm</keyword>
<feature type="binding site" evidence="11">
    <location>
        <position position="249"/>
    </location>
    <ligand>
        <name>NADPH</name>
        <dbReference type="ChEBI" id="CHEBI:57783"/>
    </ligand>
</feature>
<keyword evidence="9 11" id="KW-0594">Phospholipid biosynthesis</keyword>
<feature type="binding site" evidence="11">
    <location>
        <position position="130"/>
    </location>
    <ligand>
        <name>sn-glycerol 3-phosphate</name>
        <dbReference type="ChEBI" id="CHEBI:57597"/>
    </ligand>
</feature>
<keyword evidence="7 11" id="KW-0520">NAD</keyword>
<dbReference type="PIRSF" id="PIRSF000114">
    <property type="entry name" value="Glycerol-3-P_dh"/>
    <property type="match status" value="1"/>
</dbReference>
<dbReference type="PATRIC" id="fig|927668.3.peg.1297"/>
<dbReference type="InterPro" id="IPR006109">
    <property type="entry name" value="G3P_DH_NAD-dep_C"/>
</dbReference>
<dbReference type="InterPro" id="IPR013328">
    <property type="entry name" value="6PGD_dom2"/>
</dbReference>
<dbReference type="GO" id="GO:0046167">
    <property type="term" value="P:glycerol-3-phosphate biosynthetic process"/>
    <property type="evidence" value="ECO:0007669"/>
    <property type="project" value="UniProtKB-UniRule"/>
</dbReference>
<feature type="active site" description="Proton acceptor" evidence="11 12">
    <location>
        <position position="185"/>
    </location>
</feature>
<dbReference type="AlphaFoldDB" id="L8N507"/>
<dbReference type="GO" id="GO:0141153">
    <property type="term" value="F:glycerol-3-phosphate dehydrogenase (NADP+) activity"/>
    <property type="evidence" value="ECO:0007669"/>
    <property type="project" value="RHEA"/>
</dbReference>
<feature type="binding site" evidence="13">
    <location>
        <begin position="249"/>
        <end position="250"/>
    </location>
    <ligand>
        <name>substrate</name>
    </ligand>
</feature>
<evidence type="ECO:0000256" key="13">
    <source>
        <dbReference type="PIRSR" id="PIRSR000114-2"/>
    </source>
</evidence>